<dbReference type="Proteomes" id="UP001597533">
    <property type="component" value="Unassembled WGS sequence"/>
</dbReference>
<dbReference type="RefSeq" id="WP_183488252.1">
    <property type="nucleotide sequence ID" value="NZ_JBHUOV010000002.1"/>
</dbReference>
<name>A0ABW5WPR4_9FLAO</name>
<proteinExistence type="predicted"/>
<keyword evidence="2" id="KW-1185">Reference proteome</keyword>
<protein>
    <submittedName>
        <fullName evidence="1">Uncharacterized protein</fullName>
    </submittedName>
</protein>
<dbReference type="EMBL" id="JBHUOV010000002">
    <property type="protein sequence ID" value="MFD2823934.1"/>
    <property type="molecule type" value="Genomic_DNA"/>
</dbReference>
<evidence type="ECO:0000313" key="2">
    <source>
        <dbReference type="Proteomes" id="UP001597533"/>
    </source>
</evidence>
<comment type="caution">
    <text evidence="1">The sequence shown here is derived from an EMBL/GenBank/DDBJ whole genome shotgun (WGS) entry which is preliminary data.</text>
</comment>
<gene>
    <name evidence="1" type="ORF">ACFS5M_09650</name>
</gene>
<reference evidence="2" key="1">
    <citation type="journal article" date="2019" name="Int. J. Syst. Evol. Microbiol.">
        <title>The Global Catalogue of Microorganisms (GCM) 10K type strain sequencing project: providing services to taxonomists for standard genome sequencing and annotation.</title>
        <authorList>
            <consortium name="The Broad Institute Genomics Platform"/>
            <consortium name="The Broad Institute Genome Sequencing Center for Infectious Disease"/>
            <person name="Wu L."/>
            <person name="Ma J."/>
        </authorList>
    </citation>
    <scope>NUCLEOTIDE SEQUENCE [LARGE SCALE GENOMIC DNA]</scope>
    <source>
        <strain evidence="2">KCTC 32141</strain>
    </source>
</reference>
<sequence length="48" mass="5672">MATLTRYKTDWRESEGGCSESELVQLESQIDDNMAYYREHYEDFLACS</sequence>
<accession>A0ABW5WPR4</accession>
<organism evidence="1 2">
    <name type="scientific">Lacinutrix iliipiscaria</name>
    <dbReference type="NCBI Taxonomy" id="1230532"/>
    <lineage>
        <taxon>Bacteria</taxon>
        <taxon>Pseudomonadati</taxon>
        <taxon>Bacteroidota</taxon>
        <taxon>Flavobacteriia</taxon>
        <taxon>Flavobacteriales</taxon>
        <taxon>Flavobacteriaceae</taxon>
        <taxon>Lacinutrix</taxon>
    </lineage>
</organism>
<evidence type="ECO:0000313" key="1">
    <source>
        <dbReference type="EMBL" id="MFD2823934.1"/>
    </source>
</evidence>